<name>A0A095YS93_9BURK</name>
<sequence length="322" mass="34849">MIKKSVFSLFMASVLAFGATVAKADENYPRKPITMNVAYSPGGGNDVVARLIGRHIQKYIGKRMIVENNPGAGGQVGFTRLAKSKPDGYTIGLISVPSFFLIELLRDGVEFSLDDFEPIANIQSDPIVLVVNPSSEIKSFEDFIKATESGKSVLSMGGDGPQSNVHLQAAALNQALNITTNFVSYPGSGPVATSLLSNEIDVGLLTASSALTYTNMDRLRPLVVFSRKKHPAYPDVPTISEVSEADVPLVGTALRGVIAPKGIADNQKQILSEAFEKLLQDEEFQEAAEKLGIVLTFSNTEEFKQELNEARKESEQLIDLIK</sequence>
<dbReference type="PIRSF" id="PIRSF017082">
    <property type="entry name" value="YflP"/>
    <property type="match status" value="1"/>
</dbReference>
<dbReference type="Gene3D" id="3.40.190.10">
    <property type="entry name" value="Periplasmic binding protein-like II"/>
    <property type="match status" value="1"/>
</dbReference>
<dbReference type="Proteomes" id="UP000029629">
    <property type="component" value="Unassembled WGS sequence"/>
</dbReference>
<dbReference type="Pfam" id="PF03401">
    <property type="entry name" value="TctC"/>
    <property type="match status" value="1"/>
</dbReference>
<feature type="signal peptide" evidence="2">
    <location>
        <begin position="1"/>
        <end position="24"/>
    </location>
</feature>
<dbReference type="RefSeq" id="WP_036561141.1">
    <property type="nucleotide sequence ID" value="NZ_JRNI01000100.1"/>
</dbReference>
<dbReference type="CDD" id="cd07012">
    <property type="entry name" value="PBP2_Bug_TTT"/>
    <property type="match status" value="1"/>
</dbReference>
<evidence type="ECO:0000256" key="2">
    <source>
        <dbReference type="SAM" id="SignalP"/>
    </source>
</evidence>
<dbReference type="EMBL" id="JRNI01000100">
    <property type="protein sequence ID" value="KGF25265.1"/>
    <property type="molecule type" value="Genomic_DNA"/>
</dbReference>
<evidence type="ECO:0000313" key="4">
    <source>
        <dbReference type="Proteomes" id="UP000029629"/>
    </source>
</evidence>
<dbReference type="Gene3D" id="3.40.190.150">
    <property type="entry name" value="Bordetella uptake gene, domain 1"/>
    <property type="match status" value="1"/>
</dbReference>
<dbReference type="eggNOG" id="COG3181">
    <property type="taxonomic scope" value="Bacteria"/>
</dbReference>
<dbReference type="PANTHER" id="PTHR42928">
    <property type="entry name" value="TRICARBOXYLATE-BINDING PROTEIN"/>
    <property type="match status" value="1"/>
</dbReference>
<comment type="caution">
    <text evidence="3">The sequence shown here is derived from an EMBL/GenBank/DDBJ whole genome shotgun (WGS) entry which is preliminary data.</text>
</comment>
<reference evidence="3 4" key="1">
    <citation type="submission" date="2014-07" db="EMBL/GenBank/DDBJ databases">
        <authorList>
            <person name="McCorrison J."/>
            <person name="Sanka R."/>
            <person name="Torralba M."/>
            <person name="Gillis M."/>
            <person name="Haft D.H."/>
            <person name="Methe B."/>
            <person name="Sutton G."/>
            <person name="Nelson K.E."/>
        </authorList>
    </citation>
    <scope>NUCLEOTIDE SEQUENCE [LARGE SCALE GENOMIC DNA]</scope>
    <source>
        <strain evidence="3 4">DNF00040</strain>
    </source>
</reference>
<proteinExistence type="inferred from homology"/>
<protein>
    <recommendedName>
        <fullName evidence="5">ABC transporter substrate-binding protein</fullName>
    </recommendedName>
</protein>
<dbReference type="InterPro" id="IPR005064">
    <property type="entry name" value="BUG"/>
</dbReference>
<evidence type="ECO:0000256" key="1">
    <source>
        <dbReference type="ARBA" id="ARBA00006987"/>
    </source>
</evidence>
<dbReference type="PANTHER" id="PTHR42928:SF5">
    <property type="entry name" value="BLR1237 PROTEIN"/>
    <property type="match status" value="1"/>
</dbReference>
<evidence type="ECO:0000313" key="3">
    <source>
        <dbReference type="EMBL" id="KGF25265.1"/>
    </source>
</evidence>
<dbReference type="SUPFAM" id="SSF53850">
    <property type="entry name" value="Periplasmic binding protein-like II"/>
    <property type="match status" value="1"/>
</dbReference>
<dbReference type="OrthoDB" id="8678477at2"/>
<dbReference type="InterPro" id="IPR042100">
    <property type="entry name" value="Bug_dom1"/>
</dbReference>
<evidence type="ECO:0008006" key="5">
    <source>
        <dbReference type="Google" id="ProtNLM"/>
    </source>
</evidence>
<comment type="similarity">
    <text evidence="1">Belongs to the UPF0065 (bug) family.</text>
</comment>
<accession>A0A095YS93</accession>
<keyword evidence="2" id="KW-0732">Signal</keyword>
<gene>
    <name evidence="3" type="ORF">HMPREF2130_11360</name>
</gene>
<keyword evidence="4" id="KW-1185">Reference proteome</keyword>
<feature type="chain" id="PRO_5001922947" description="ABC transporter substrate-binding protein" evidence="2">
    <location>
        <begin position="25"/>
        <end position="322"/>
    </location>
</feature>
<dbReference type="AlphaFoldDB" id="A0A095YS93"/>
<organism evidence="3 4">
    <name type="scientific">Oligella urethralis DNF00040</name>
    <dbReference type="NCBI Taxonomy" id="1401065"/>
    <lineage>
        <taxon>Bacteria</taxon>
        <taxon>Pseudomonadati</taxon>
        <taxon>Pseudomonadota</taxon>
        <taxon>Betaproteobacteria</taxon>
        <taxon>Burkholderiales</taxon>
        <taxon>Alcaligenaceae</taxon>
        <taxon>Oligella</taxon>
    </lineage>
</organism>